<sequence length="151" mass="15885">MAAAAAKAAAAAISAGTAVALCSERAHAEGGPAFRFPGFSSPTPPPAAPPPPQPSPAPAAGRREEAPEEAPSVSKLHPRTSAPGFDPAPLERGVEMLRELEKSPNSKKLFELMKKQEETRQQEIAARKTELQKGMAELELVIYFYPVTGGS</sequence>
<dbReference type="PANTHER" id="PTHR23075:SF0">
    <property type="entry name" value="ATPASE FAMILY AAA DOMAIN-CONTAINING PROTEIN 3"/>
    <property type="match status" value="1"/>
</dbReference>
<protein>
    <recommendedName>
        <fullName evidence="9">ATPase family AAA domain-containing protein</fullName>
    </recommendedName>
</protein>
<dbReference type="Pfam" id="PF12037">
    <property type="entry name" value="ATAD3_N"/>
    <property type="match status" value="1"/>
</dbReference>
<dbReference type="PANTHER" id="PTHR23075">
    <property type="entry name" value="PUTATIVE ATP-ASE"/>
    <property type="match status" value="1"/>
</dbReference>
<proteinExistence type="predicted"/>
<dbReference type="AlphaFoldDB" id="A0A0A9CXY2"/>
<reference evidence="10" key="1">
    <citation type="submission" date="2014-09" db="EMBL/GenBank/DDBJ databases">
        <authorList>
            <person name="Magalhaes I.L.F."/>
            <person name="Oliveira U."/>
            <person name="Santos F.R."/>
            <person name="Vidigal T.H.D.A."/>
            <person name="Brescovit A.D."/>
            <person name="Santos A.J."/>
        </authorList>
    </citation>
    <scope>NUCLEOTIDE SEQUENCE</scope>
    <source>
        <tissue evidence="10">Shoot tissue taken approximately 20 cm above the soil surface</tissue>
    </source>
</reference>
<evidence type="ECO:0000256" key="3">
    <source>
        <dbReference type="ARBA" id="ARBA00022792"/>
    </source>
</evidence>
<feature type="domain" description="ATPase family AAA" evidence="9">
    <location>
        <begin position="64"/>
        <end position="139"/>
    </location>
</feature>
<keyword evidence="2" id="KW-0547">Nucleotide-binding</keyword>
<feature type="compositionally biased region" description="Pro residues" evidence="8">
    <location>
        <begin position="42"/>
        <end position="57"/>
    </location>
</feature>
<evidence type="ECO:0000256" key="1">
    <source>
        <dbReference type="ARBA" id="ARBA00004325"/>
    </source>
</evidence>
<reference evidence="10" key="2">
    <citation type="journal article" date="2015" name="Data Brief">
        <title>Shoot transcriptome of the giant reed, Arundo donax.</title>
        <authorList>
            <person name="Barrero R.A."/>
            <person name="Guerrero F.D."/>
            <person name="Moolhuijzen P."/>
            <person name="Goolsby J.A."/>
            <person name="Tidwell J."/>
            <person name="Bellgard S.E."/>
            <person name="Bellgard M.I."/>
        </authorList>
    </citation>
    <scope>NUCLEOTIDE SEQUENCE</scope>
    <source>
        <tissue evidence="10">Shoot tissue taken approximately 20 cm above the soil surface</tissue>
    </source>
</reference>
<keyword evidence="4" id="KW-0067">ATP-binding</keyword>
<evidence type="ECO:0000256" key="7">
    <source>
        <dbReference type="ARBA" id="ARBA00023136"/>
    </source>
</evidence>
<dbReference type="GO" id="GO:0005524">
    <property type="term" value="F:ATP binding"/>
    <property type="evidence" value="ECO:0007669"/>
    <property type="project" value="UniProtKB-KW"/>
</dbReference>
<dbReference type="GO" id="GO:0008270">
    <property type="term" value="F:zinc ion binding"/>
    <property type="evidence" value="ECO:0007669"/>
    <property type="project" value="TreeGrafter"/>
</dbReference>
<evidence type="ECO:0000259" key="9">
    <source>
        <dbReference type="Pfam" id="PF12037"/>
    </source>
</evidence>
<evidence type="ECO:0000313" key="10">
    <source>
        <dbReference type="EMBL" id="JAD80461.1"/>
    </source>
</evidence>
<evidence type="ECO:0000256" key="2">
    <source>
        <dbReference type="ARBA" id="ARBA00022741"/>
    </source>
</evidence>
<comment type="subcellular location">
    <subcellularLocation>
        <location evidence="1">Mitochondrion membrane</location>
    </subcellularLocation>
</comment>
<keyword evidence="6" id="KW-0496">Mitochondrion</keyword>
<dbReference type="GO" id="GO:0007005">
    <property type="term" value="P:mitochondrion organization"/>
    <property type="evidence" value="ECO:0007669"/>
    <property type="project" value="TreeGrafter"/>
</dbReference>
<dbReference type="InterPro" id="IPR021911">
    <property type="entry name" value="ATAD3_N"/>
</dbReference>
<keyword evidence="3" id="KW-0999">Mitochondrion inner membrane</keyword>
<dbReference type="EMBL" id="GBRH01217434">
    <property type="protein sequence ID" value="JAD80461.1"/>
    <property type="molecule type" value="Transcribed_RNA"/>
</dbReference>
<dbReference type="GO" id="GO:0031966">
    <property type="term" value="C:mitochondrial membrane"/>
    <property type="evidence" value="ECO:0007669"/>
    <property type="project" value="UniProtKB-SubCell"/>
</dbReference>
<feature type="region of interest" description="Disordered" evidence="8">
    <location>
        <begin position="29"/>
        <end position="90"/>
    </location>
</feature>
<evidence type="ECO:0000256" key="4">
    <source>
        <dbReference type="ARBA" id="ARBA00022840"/>
    </source>
</evidence>
<evidence type="ECO:0000256" key="5">
    <source>
        <dbReference type="ARBA" id="ARBA00023054"/>
    </source>
</evidence>
<evidence type="ECO:0000256" key="8">
    <source>
        <dbReference type="SAM" id="MobiDB-lite"/>
    </source>
</evidence>
<keyword evidence="7" id="KW-0472">Membrane</keyword>
<accession>A0A0A9CXY2</accession>
<name>A0A0A9CXY2_ARUDO</name>
<evidence type="ECO:0000256" key="6">
    <source>
        <dbReference type="ARBA" id="ARBA00023128"/>
    </source>
</evidence>
<organism evidence="10">
    <name type="scientific">Arundo donax</name>
    <name type="common">Giant reed</name>
    <name type="synonym">Donax arundinaceus</name>
    <dbReference type="NCBI Taxonomy" id="35708"/>
    <lineage>
        <taxon>Eukaryota</taxon>
        <taxon>Viridiplantae</taxon>
        <taxon>Streptophyta</taxon>
        <taxon>Embryophyta</taxon>
        <taxon>Tracheophyta</taxon>
        <taxon>Spermatophyta</taxon>
        <taxon>Magnoliopsida</taxon>
        <taxon>Liliopsida</taxon>
        <taxon>Poales</taxon>
        <taxon>Poaceae</taxon>
        <taxon>PACMAD clade</taxon>
        <taxon>Arundinoideae</taxon>
        <taxon>Arundineae</taxon>
        <taxon>Arundo</taxon>
    </lineage>
</organism>
<keyword evidence="5" id="KW-0175">Coiled coil</keyword>